<evidence type="ECO:0000256" key="3">
    <source>
        <dbReference type="ARBA" id="ARBA00022801"/>
    </source>
</evidence>
<dbReference type="GO" id="GO:0004252">
    <property type="term" value="F:serine-type endopeptidase activity"/>
    <property type="evidence" value="ECO:0007669"/>
    <property type="project" value="UniProtKB-UniRule"/>
</dbReference>
<dbReference type="AlphaFoldDB" id="A0A2K9NS44"/>
<feature type="active site" description="Charge relay system" evidence="5">
    <location>
        <position position="348"/>
    </location>
</feature>
<evidence type="ECO:0000313" key="8">
    <source>
        <dbReference type="Proteomes" id="UP000235584"/>
    </source>
</evidence>
<evidence type="ECO:0000256" key="4">
    <source>
        <dbReference type="ARBA" id="ARBA00022825"/>
    </source>
</evidence>
<feature type="active site" description="Charge relay system" evidence="5">
    <location>
        <position position="25"/>
    </location>
</feature>
<protein>
    <recommendedName>
        <fullName evidence="6">Peptidase S8/S53 domain-containing protein</fullName>
    </recommendedName>
</protein>
<evidence type="ECO:0000256" key="1">
    <source>
        <dbReference type="ARBA" id="ARBA00011073"/>
    </source>
</evidence>
<dbReference type="Proteomes" id="UP000235584">
    <property type="component" value="Chromosome"/>
</dbReference>
<keyword evidence="4 5" id="KW-0720">Serine protease</keyword>
<accession>A0A2K9NS44</accession>
<evidence type="ECO:0000259" key="6">
    <source>
        <dbReference type="Pfam" id="PF00082"/>
    </source>
</evidence>
<dbReference type="PANTHER" id="PTHR43806:SF11">
    <property type="entry name" value="CEREVISIN-RELATED"/>
    <property type="match status" value="1"/>
</dbReference>
<sequence length="459" mass="49986">MKKLVTLATLLQLGTASASVVAVMDTGTDISHKDLAPKAWTNKNEKEGSTTDLDGSGLPGDIHGWDFTENSAKVFNDKYNYLVNDDVKKFYTLYAKYETKTINATEFDWLKKAVENKAFMNQANFVGSYAHGTHVGGIAALNNPKAQVMSLKILPTVYQEYVAPEKREPVQLEFDFAPAITFDQFKEEVQKTAMSQVEEMIPLNGYLKFHKVDVVNQSFGIGFEQAVGFLHSGFVEAIKREPTQDELLEVLQIYYGTLLAVGPEMFKAAPDTLFVVAAGNDNSNNDALPDYPASIPAANKISVAATLGYSEIADFSNYGQKTVDVAAPGVAIQSTGPAQSYLHMSGTSQAAPFVTSAISLAKDINPALKAADIKNIILKTVDVKSWLKDKVTTSGIVNKARVQRAAELSKTMNVEVAITKARAEIADVATPKSFAKRLPGMNIKYRPLRPSLLVKMPAL</sequence>
<evidence type="ECO:0000313" key="7">
    <source>
        <dbReference type="EMBL" id="AUN98346.1"/>
    </source>
</evidence>
<evidence type="ECO:0000256" key="5">
    <source>
        <dbReference type="PROSITE-ProRule" id="PRU01240"/>
    </source>
</evidence>
<dbReference type="Pfam" id="PF00082">
    <property type="entry name" value="Peptidase_S8"/>
    <property type="match status" value="1"/>
</dbReference>
<dbReference type="SUPFAM" id="SSF52743">
    <property type="entry name" value="Subtilisin-like"/>
    <property type="match status" value="1"/>
</dbReference>
<reference evidence="7 8" key="1">
    <citation type="submission" date="2018-01" db="EMBL/GenBank/DDBJ databases">
        <title>Complete genome sequence of Bacteriovorax stolpii DSM12778.</title>
        <authorList>
            <person name="Tang B."/>
            <person name="Chang J."/>
        </authorList>
    </citation>
    <scope>NUCLEOTIDE SEQUENCE [LARGE SCALE GENOMIC DNA]</scope>
    <source>
        <strain evidence="7 8">DSM 12778</strain>
    </source>
</reference>
<dbReference type="EMBL" id="CP025704">
    <property type="protein sequence ID" value="AUN98346.1"/>
    <property type="molecule type" value="Genomic_DNA"/>
</dbReference>
<dbReference type="GO" id="GO:0006508">
    <property type="term" value="P:proteolysis"/>
    <property type="evidence" value="ECO:0007669"/>
    <property type="project" value="UniProtKB-KW"/>
</dbReference>
<dbReference type="InterPro" id="IPR050131">
    <property type="entry name" value="Peptidase_S8_subtilisin-like"/>
</dbReference>
<dbReference type="PRINTS" id="PR00723">
    <property type="entry name" value="SUBTILISIN"/>
</dbReference>
<dbReference type="PANTHER" id="PTHR43806">
    <property type="entry name" value="PEPTIDASE S8"/>
    <property type="match status" value="1"/>
</dbReference>
<name>A0A2K9NS44_BACTC</name>
<evidence type="ECO:0000256" key="2">
    <source>
        <dbReference type="ARBA" id="ARBA00022670"/>
    </source>
</evidence>
<dbReference type="KEGG" id="bsto:C0V70_09555"/>
<organism evidence="7 8">
    <name type="scientific">Bacteriovorax stolpii</name>
    <name type="common">Bdellovibrio stolpii</name>
    <dbReference type="NCBI Taxonomy" id="960"/>
    <lineage>
        <taxon>Bacteria</taxon>
        <taxon>Pseudomonadati</taxon>
        <taxon>Bdellovibrionota</taxon>
        <taxon>Bacteriovoracia</taxon>
        <taxon>Bacteriovoracales</taxon>
        <taxon>Bacteriovoracaceae</taxon>
        <taxon>Bacteriovorax</taxon>
    </lineage>
</organism>
<dbReference type="PROSITE" id="PS51892">
    <property type="entry name" value="SUBTILASE"/>
    <property type="match status" value="1"/>
</dbReference>
<keyword evidence="2 5" id="KW-0645">Protease</keyword>
<dbReference type="Gene3D" id="3.40.50.200">
    <property type="entry name" value="Peptidase S8/S53 domain"/>
    <property type="match status" value="1"/>
</dbReference>
<gene>
    <name evidence="7" type="ORF">C0V70_09555</name>
</gene>
<dbReference type="InterPro" id="IPR036852">
    <property type="entry name" value="Peptidase_S8/S53_dom_sf"/>
</dbReference>
<dbReference type="InterPro" id="IPR015500">
    <property type="entry name" value="Peptidase_S8_subtilisin-rel"/>
</dbReference>
<proteinExistence type="inferred from homology"/>
<dbReference type="RefSeq" id="WP_102243637.1">
    <property type="nucleotide sequence ID" value="NZ_CP025704.1"/>
</dbReference>
<feature type="domain" description="Peptidase S8/S53" evidence="6">
    <location>
        <begin position="19"/>
        <end position="385"/>
    </location>
</feature>
<dbReference type="InterPro" id="IPR000209">
    <property type="entry name" value="Peptidase_S8/S53_dom"/>
</dbReference>
<keyword evidence="3 5" id="KW-0378">Hydrolase</keyword>
<keyword evidence="8" id="KW-1185">Reference proteome</keyword>
<comment type="similarity">
    <text evidence="1 5">Belongs to the peptidase S8 family.</text>
</comment>
<feature type="active site" description="Charge relay system" evidence="5">
    <location>
        <position position="131"/>
    </location>
</feature>